<feature type="region of interest" description="Disordered" evidence="1">
    <location>
        <begin position="150"/>
        <end position="204"/>
    </location>
</feature>
<keyword evidence="2" id="KW-1133">Transmembrane helix</keyword>
<sequence length="224" mass="23090">MLNNPERISSAAPSLVAAGHPAGNANHVSILQDLDPRRAAGPVVRRRALIPWLLLAAIAGGAITWAFAGRSTPQAAAPAVVAANPQAAPVPVSDPRPSLPPTVGPVEGVGPATILAHQSTLASSLDDPLAKQLGVPDERNMASADQTITPAASAVPPGKAEVSSPPPQKTAKTKPVSQHKVRKSRATARATESTDDKAQPRAIQKAVERDVDIITAIVKDVPKR</sequence>
<dbReference type="RefSeq" id="WP_214359966.1">
    <property type="nucleotide sequence ID" value="NZ_JAEKFT010000003.1"/>
</dbReference>
<accession>A0A944D966</accession>
<organism evidence="3 4">
    <name type="scientific">Denitromonas iodatirespirans</name>
    <dbReference type="NCBI Taxonomy" id="2795389"/>
    <lineage>
        <taxon>Bacteria</taxon>
        <taxon>Pseudomonadati</taxon>
        <taxon>Pseudomonadota</taxon>
        <taxon>Betaproteobacteria</taxon>
        <taxon>Rhodocyclales</taxon>
        <taxon>Zoogloeaceae</taxon>
        <taxon>Denitromonas</taxon>
    </lineage>
</organism>
<dbReference type="Proteomes" id="UP000694660">
    <property type="component" value="Unassembled WGS sequence"/>
</dbReference>
<dbReference type="AlphaFoldDB" id="A0A944D966"/>
<keyword evidence="2" id="KW-0812">Transmembrane</keyword>
<gene>
    <name evidence="3" type="ORF">I8J34_03405</name>
</gene>
<dbReference type="EMBL" id="JAEKFT010000003">
    <property type="protein sequence ID" value="MBT0960212.1"/>
    <property type="molecule type" value="Genomic_DNA"/>
</dbReference>
<evidence type="ECO:0000256" key="1">
    <source>
        <dbReference type="SAM" id="MobiDB-lite"/>
    </source>
</evidence>
<keyword evidence="2" id="KW-0472">Membrane</keyword>
<name>A0A944D966_DENI1</name>
<feature type="transmembrane region" description="Helical" evidence="2">
    <location>
        <begin position="48"/>
        <end position="68"/>
    </location>
</feature>
<protein>
    <submittedName>
        <fullName evidence="3">Uncharacterized protein</fullName>
    </submittedName>
</protein>
<comment type="caution">
    <text evidence="3">The sequence shown here is derived from an EMBL/GenBank/DDBJ whole genome shotgun (WGS) entry which is preliminary data.</text>
</comment>
<reference evidence="4" key="1">
    <citation type="journal article" date="2022" name="ISME J.">
        <title>Genetic and phylogenetic analysis of dissimilatory iodate-reducing bacteria identifies potential niches across the world's oceans.</title>
        <authorList>
            <person name="Reyes-Umana V."/>
            <person name="Henning Z."/>
            <person name="Lee K."/>
            <person name="Barnum T.P."/>
            <person name="Coates J.D."/>
        </authorList>
    </citation>
    <scope>NUCLEOTIDE SEQUENCE [LARGE SCALE GENOMIC DNA]</scope>
    <source>
        <strain evidence="4">IR12</strain>
    </source>
</reference>
<proteinExistence type="predicted"/>
<evidence type="ECO:0000313" key="3">
    <source>
        <dbReference type="EMBL" id="MBT0960212.1"/>
    </source>
</evidence>
<feature type="compositionally biased region" description="Basic residues" evidence="1">
    <location>
        <begin position="177"/>
        <end position="186"/>
    </location>
</feature>
<evidence type="ECO:0000313" key="4">
    <source>
        <dbReference type="Proteomes" id="UP000694660"/>
    </source>
</evidence>
<keyword evidence="4" id="KW-1185">Reference proteome</keyword>
<evidence type="ECO:0000256" key="2">
    <source>
        <dbReference type="SAM" id="Phobius"/>
    </source>
</evidence>